<feature type="domain" description="Putative auto-transporter adhesin head GIN" evidence="2">
    <location>
        <begin position="40"/>
        <end position="251"/>
    </location>
</feature>
<feature type="signal peptide" evidence="1">
    <location>
        <begin position="1"/>
        <end position="26"/>
    </location>
</feature>
<proteinExistence type="predicted"/>
<feature type="chain" id="PRO_5047203559" evidence="1">
    <location>
        <begin position="27"/>
        <end position="267"/>
    </location>
</feature>
<dbReference type="InterPro" id="IPR021255">
    <property type="entry name" value="DUF2807"/>
</dbReference>
<name>A0ABQ3B2U2_9GAMM</name>
<keyword evidence="1" id="KW-0732">Signal</keyword>
<accession>A0ABQ3B2U2</accession>
<dbReference type="RefSeq" id="WP_189418596.1">
    <property type="nucleotide sequence ID" value="NZ_BMYZ01000002.1"/>
</dbReference>
<gene>
    <name evidence="3" type="ORF">GCM10011613_22150</name>
</gene>
<evidence type="ECO:0000256" key="1">
    <source>
        <dbReference type="SAM" id="SignalP"/>
    </source>
</evidence>
<comment type="caution">
    <text evidence="3">The sequence shown here is derived from an EMBL/GenBank/DDBJ whole genome shotgun (WGS) entry which is preliminary data.</text>
</comment>
<organism evidence="3 4">
    <name type="scientific">Cellvibrio zantedeschiae</name>
    <dbReference type="NCBI Taxonomy" id="1237077"/>
    <lineage>
        <taxon>Bacteria</taxon>
        <taxon>Pseudomonadati</taxon>
        <taxon>Pseudomonadota</taxon>
        <taxon>Gammaproteobacteria</taxon>
        <taxon>Cellvibrionales</taxon>
        <taxon>Cellvibrionaceae</taxon>
        <taxon>Cellvibrio</taxon>
    </lineage>
</organism>
<evidence type="ECO:0000259" key="2">
    <source>
        <dbReference type="Pfam" id="PF10988"/>
    </source>
</evidence>
<dbReference type="Proteomes" id="UP000619761">
    <property type="component" value="Unassembled WGS sequence"/>
</dbReference>
<sequence length="267" mass="28202">MKILRFSPFSILAFAVLLFSVEAAVADETLARSYDIKNVSEVVVGGGGRIRITQGDTETLRVEAEADVINRVSVDLSGNKLSLNVKRSSGKGFSLFDFFSHQNDEVLYILQLKNLSYLGLSGASRATLSDWVGKNMAVNVSGAGEINFANLSVDDLFVELTGASNAHTQSLTANKIKFELSGAANANIKAQSQTKFLQVGASGASNFRGKLLTVTQADVGASGASNIELNVTEFLKANASGASNVRYLGQPKLQSDSSGASHVSSIN</sequence>
<dbReference type="EMBL" id="BMYZ01000002">
    <property type="protein sequence ID" value="GGY77204.1"/>
    <property type="molecule type" value="Genomic_DNA"/>
</dbReference>
<evidence type="ECO:0000313" key="3">
    <source>
        <dbReference type="EMBL" id="GGY77204.1"/>
    </source>
</evidence>
<dbReference type="Pfam" id="PF10988">
    <property type="entry name" value="DUF2807"/>
    <property type="match status" value="1"/>
</dbReference>
<evidence type="ECO:0000313" key="4">
    <source>
        <dbReference type="Proteomes" id="UP000619761"/>
    </source>
</evidence>
<reference evidence="4" key="1">
    <citation type="journal article" date="2019" name="Int. J. Syst. Evol. Microbiol.">
        <title>The Global Catalogue of Microorganisms (GCM) 10K type strain sequencing project: providing services to taxonomists for standard genome sequencing and annotation.</title>
        <authorList>
            <consortium name="The Broad Institute Genomics Platform"/>
            <consortium name="The Broad Institute Genome Sequencing Center for Infectious Disease"/>
            <person name="Wu L."/>
            <person name="Ma J."/>
        </authorList>
    </citation>
    <scope>NUCLEOTIDE SEQUENCE [LARGE SCALE GENOMIC DNA]</scope>
    <source>
        <strain evidence="4">KCTC 32239</strain>
    </source>
</reference>
<dbReference type="Gene3D" id="2.160.20.120">
    <property type="match status" value="1"/>
</dbReference>
<protein>
    <submittedName>
        <fullName evidence="3">DUF2807 domain-containing protein</fullName>
    </submittedName>
</protein>
<keyword evidence="4" id="KW-1185">Reference proteome</keyword>